<reference evidence="1 2" key="1">
    <citation type="submission" date="2015-01" db="EMBL/GenBank/DDBJ databases">
        <title>Genome sequence of Mycobacterium llatzerense and Mycobacterium immunogenum recovered from brain abscess.</title>
        <authorList>
            <person name="Greninger A.L."/>
            <person name="Langelier C."/>
            <person name="Cunningham G."/>
            <person name="Chiu C.Y."/>
            <person name="Miller S."/>
        </authorList>
    </citation>
    <scope>NUCLEOTIDE SEQUENCE [LARGE SCALE GENOMIC DNA]</scope>
    <source>
        <strain evidence="1 2">CLUC14</strain>
    </source>
</reference>
<dbReference type="Proteomes" id="UP000032221">
    <property type="component" value="Unassembled WGS sequence"/>
</dbReference>
<protein>
    <submittedName>
        <fullName evidence="1">Uncharacterized protein</fullName>
    </submittedName>
</protein>
<gene>
    <name evidence="1" type="ORF">TL10_07100</name>
</gene>
<dbReference type="AlphaFoldDB" id="A0A0D1LGQ8"/>
<dbReference type="PATRIC" id="fig|280871.6.peg.1467"/>
<evidence type="ECO:0000313" key="2">
    <source>
        <dbReference type="Proteomes" id="UP000032221"/>
    </source>
</evidence>
<dbReference type="RefSeq" id="WP_043985084.1">
    <property type="nucleotide sequence ID" value="NZ_JXST01000007.1"/>
</dbReference>
<dbReference type="EMBL" id="JXST01000007">
    <property type="protein sequence ID" value="KIU17677.1"/>
    <property type="molecule type" value="Genomic_DNA"/>
</dbReference>
<evidence type="ECO:0000313" key="1">
    <source>
        <dbReference type="EMBL" id="KIU17677.1"/>
    </source>
</evidence>
<organism evidence="1 2">
    <name type="scientific">Mycolicibacterium llatzerense</name>
    <dbReference type="NCBI Taxonomy" id="280871"/>
    <lineage>
        <taxon>Bacteria</taxon>
        <taxon>Bacillati</taxon>
        <taxon>Actinomycetota</taxon>
        <taxon>Actinomycetes</taxon>
        <taxon>Mycobacteriales</taxon>
        <taxon>Mycobacteriaceae</taxon>
        <taxon>Mycolicibacterium</taxon>
    </lineage>
</organism>
<sequence length="92" mass="10512">MSSADDADTEVLTYARAAELLACDVNTVRTRTEKHSRYRRVPTATRPAKIYAKEVYEDRAELLHKLKACELAEAAPATSARRPEPQIRRRKR</sequence>
<comment type="caution">
    <text evidence="1">The sequence shown here is derived from an EMBL/GenBank/DDBJ whole genome shotgun (WGS) entry which is preliminary data.</text>
</comment>
<keyword evidence="2" id="KW-1185">Reference proteome</keyword>
<proteinExistence type="predicted"/>
<accession>A0A0D1LGQ8</accession>
<name>A0A0D1LGQ8_9MYCO</name>